<protein>
    <recommendedName>
        <fullName evidence="3 7">UDP-glucose 6-dehydrogenase</fullName>
        <ecNumber evidence="3 7">1.1.1.22</ecNumber>
    </recommendedName>
</protein>
<dbReference type="GO" id="GO:0000271">
    <property type="term" value="P:polysaccharide biosynthetic process"/>
    <property type="evidence" value="ECO:0007669"/>
    <property type="project" value="InterPro"/>
</dbReference>
<dbReference type="InterPro" id="IPR014027">
    <property type="entry name" value="UDP-Glc/GDP-Man_DH_C"/>
</dbReference>
<comment type="caution">
    <text evidence="12">The sequence shown here is derived from an EMBL/GenBank/DDBJ whole genome shotgun (WGS) entry which is preliminary data.</text>
</comment>
<dbReference type="Proteomes" id="UP000235036">
    <property type="component" value="Unassembled WGS sequence"/>
</dbReference>
<dbReference type="InterPro" id="IPR008927">
    <property type="entry name" value="6-PGluconate_DH-like_C_sf"/>
</dbReference>
<keyword evidence="5 7" id="KW-0520">NAD</keyword>
<dbReference type="PANTHER" id="PTHR43750">
    <property type="entry name" value="UDP-GLUCOSE 6-DEHYDROGENASE TUAD"/>
    <property type="match status" value="1"/>
</dbReference>
<dbReference type="PROSITE" id="PS51257">
    <property type="entry name" value="PROKAR_LIPOPROTEIN"/>
    <property type="match status" value="1"/>
</dbReference>
<dbReference type="PANTHER" id="PTHR43750:SF3">
    <property type="entry name" value="UDP-GLUCOSE 6-DEHYDROGENASE TUAD"/>
    <property type="match status" value="1"/>
</dbReference>
<dbReference type="PIRSF" id="PIRSF500134">
    <property type="entry name" value="UDPglc_DH_bac"/>
    <property type="match status" value="1"/>
</dbReference>
<feature type="binding site" evidence="10">
    <location>
        <position position="35"/>
    </location>
    <ligand>
        <name>NAD(+)</name>
        <dbReference type="ChEBI" id="CHEBI:57540"/>
    </ligand>
</feature>
<dbReference type="GO" id="GO:0051287">
    <property type="term" value="F:NAD binding"/>
    <property type="evidence" value="ECO:0007669"/>
    <property type="project" value="InterPro"/>
</dbReference>
<feature type="binding site" evidence="10">
    <location>
        <position position="176"/>
    </location>
    <ligand>
        <name>NAD(+)</name>
        <dbReference type="ChEBI" id="CHEBI:57540"/>
    </ligand>
</feature>
<feature type="binding site" evidence="10">
    <location>
        <position position="30"/>
    </location>
    <ligand>
        <name>NAD(+)</name>
        <dbReference type="ChEBI" id="CHEBI:57540"/>
    </ligand>
</feature>
<evidence type="ECO:0000313" key="12">
    <source>
        <dbReference type="EMBL" id="PLZ90001.1"/>
    </source>
</evidence>
<reference evidence="12 13" key="1">
    <citation type="submission" date="2017-08" db="EMBL/GenBank/DDBJ databases">
        <title>Genomes of Fischerella (Mastigocladus) sp. strains.</title>
        <authorList>
            <person name="Miller S.R."/>
        </authorList>
    </citation>
    <scope>NUCLEOTIDE SEQUENCE [LARGE SCALE GENOMIC DNA]</scope>
    <source>
        <strain evidence="12 13">CCMEE 5323</strain>
    </source>
</reference>
<dbReference type="Pfam" id="PF03721">
    <property type="entry name" value="UDPG_MGDP_dh_N"/>
    <property type="match status" value="1"/>
</dbReference>
<name>A0A2N6K3B0_FISMU</name>
<dbReference type="InterPro" id="IPR001732">
    <property type="entry name" value="UDP-Glc/GDP-Man_DH_N"/>
</dbReference>
<feature type="domain" description="UDP-glucose/GDP-mannose dehydrogenase C-terminal" evidence="11">
    <location>
        <begin position="346"/>
        <end position="448"/>
    </location>
</feature>
<accession>A0A2N6K3B0</accession>
<evidence type="ECO:0000259" key="11">
    <source>
        <dbReference type="SMART" id="SM00984"/>
    </source>
</evidence>
<proteinExistence type="inferred from homology"/>
<dbReference type="InterPro" id="IPR028357">
    <property type="entry name" value="UDPglc_DH_bac"/>
</dbReference>
<dbReference type="InterPro" id="IPR014026">
    <property type="entry name" value="UDP-Glc/GDP-Man_DH_dimer"/>
</dbReference>
<comment type="catalytic activity">
    <reaction evidence="6 7">
        <text>UDP-alpha-D-glucose + 2 NAD(+) + H2O = UDP-alpha-D-glucuronate + 2 NADH + 3 H(+)</text>
        <dbReference type="Rhea" id="RHEA:23596"/>
        <dbReference type="ChEBI" id="CHEBI:15377"/>
        <dbReference type="ChEBI" id="CHEBI:15378"/>
        <dbReference type="ChEBI" id="CHEBI:57540"/>
        <dbReference type="ChEBI" id="CHEBI:57945"/>
        <dbReference type="ChEBI" id="CHEBI:58052"/>
        <dbReference type="ChEBI" id="CHEBI:58885"/>
        <dbReference type="EC" id="1.1.1.22"/>
    </reaction>
</comment>
<feature type="active site" description="Nucleophile" evidence="8">
    <location>
        <position position="293"/>
    </location>
</feature>
<evidence type="ECO:0000256" key="3">
    <source>
        <dbReference type="ARBA" id="ARBA00012954"/>
    </source>
</evidence>
<dbReference type="Gene3D" id="1.20.5.100">
    <property type="entry name" value="Cytochrome c1, transmembrane anchor, C-terminal"/>
    <property type="match status" value="1"/>
</dbReference>
<dbReference type="SUPFAM" id="SSF51735">
    <property type="entry name" value="NAD(P)-binding Rossmann-fold domains"/>
    <property type="match status" value="1"/>
</dbReference>
<feature type="binding site" evidence="9">
    <location>
        <position position="237"/>
    </location>
    <ligand>
        <name>substrate</name>
    </ligand>
</feature>
<dbReference type="AlphaFoldDB" id="A0A2N6K3B0"/>
<dbReference type="InterPro" id="IPR036291">
    <property type="entry name" value="NAD(P)-bd_dom_sf"/>
</dbReference>
<evidence type="ECO:0000256" key="10">
    <source>
        <dbReference type="PIRSR" id="PIRSR500134-3"/>
    </source>
</evidence>
<organism evidence="12 13">
    <name type="scientific">Fischerella muscicola CCMEE 5323</name>
    <dbReference type="NCBI Taxonomy" id="2019572"/>
    <lineage>
        <taxon>Bacteria</taxon>
        <taxon>Bacillati</taxon>
        <taxon>Cyanobacteriota</taxon>
        <taxon>Cyanophyceae</taxon>
        <taxon>Nostocales</taxon>
        <taxon>Hapalosiphonaceae</taxon>
        <taxon>Fischerella</taxon>
    </lineage>
</organism>
<evidence type="ECO:0000313" key="13">
    <source>
        <dbReference type="Proteomes" id="UP000235036"/>
    </source>
</evidence>
<evidence type="ECO:0000256" key="5">
    <source>
        <dbReference type="ARBA" id="ARBA00023027"/>
    </source>
</evidence>
<dbReference type="UniPathway" id="UPA00038">
    <property type="reaction ID" value="UER00491"/>
</dbReference>
<keyword evidence="13" id="KW-1185">Reference proteome</keyword>
<dbReference type="InterPro" id="IPR036220">
    <property type="entry name" value="UDP-Glc/GDP-Man_DH_C_sf"/>
</dbReference>
<dbReference type="Pfam" id="PF00984">
    <property type="entry name" value="UDPG_MGDP_dh"/>
    <property type="match status" value="1"/>
</dbReference>
<dbReference type="EC" id="1.1.1.22" evidence="3 7"/>
<dbReference type="RefSeq" id="WP_102205232.1">
    <property type="nucleotide sequence ID" value="NZ_CAWNVR010000347.1"/>
</dbReference>
<dbReference type="SUPFAM" id="SSF52413">
    <property type="entry name" value="UDP-glucose/GDP-mannose dehydrogenase C-terminal domain"/>
    <property type="match status" value="1"/>
</dbReference>
<evidence type="ECO:0000256" key="1">
    <source>
        <dbReference type="ARBA" id="ARBA00004701"/>
    </source>
</evidence>
<feature type="binding site" evidence="9">
    <location>
        <position position="353"/>
    </location>
    <ligand>
        <name>substrate</name>
    </ligand>
</feature>
<feature type="binding site" evidence="10">
    <location>
        <position position="360"/>
    </location>
    <ligand>
        <name>NAD(+)</name>
        <dbReference type="ChEBI" id="CHEBI:57540"/>
    </ligand>
</feature>
<evidence type="ECO:0000256" key="9">
    <source>
        <dbReference type="PIRSR" id="PIRSR500134-2"/>
    </source>
</evidence>
<dbReference type="InterPro" id="IPR017476">
    <property type="entry name" value="UDP-Glc/GDP-Man"/>
</dbReference>
<evidence type="ECO:0000256" key="4">
    <source>
        <dbReference type="ARBA" id="ARBA00023002"/>
    </source>
</evidence>
<keyword evidence="4 7" id="KW-0560">Oxidoreductase</keyword>
<dbReference type="GO" id="GO:0003979">
    <property type="term" value="F:UDP-glucose 6-dehydrogenase activity"/>
    <property type="evidence" value="ECO:0007669"/>
    <property type="project" value="UniProtKB-EC"/>
</dbReference>
<dbReference type="NCBIfam" id="TIGR03026">
    <property type="entry name" value="NDP-sugDHase"/>
    <property type="match status" value="1"/>
</dbReference>
<dbReference type="SUPFAM" id="SSF48179">
    <property type="entry name" value="6-phosphogluconate dehydrogenase C-terminal domain-like"/>
    <property type="match status" value="1"/>
</dbReference>
<feature type="binding site" evidence="9">
    <location>
        <begin position="173"/>
        <end position="176"/>
    </location>
    <ligand>
        <name>substrate</name>
    </ligand>
</feature>
<dbReference type="PIRSF" id="PIRSF000124">
    <property type="entry name" value="UDPglc_GDPman_dh"/>
    <property type="match status" value="1"/>
</dbReference>
<feature type="binding site" evidence="10">
    <location>
        <position position="86"/>
    </location>
    <ligand>
        <name>NAD(+)</name>
        <dbReference type="ChEBI" id="CHEBI:57540"/>
    </ligand>
</feature>
<evidence type="ECO:0000256" key="8">
    <source>
        <dbReference type="PIRSR" id="PIRSR500134-1"/>
    </source>
</evidence>
<evidence type="ECO:0000256" key="2">
    <source>
        <dbReference type="ARBA" id="ARBA00006601"/>
    </source>
</evidence>
<dbReference type="Pfam" id="PF03720">
    <property type="entry name" value="UDPG_MGDP_dh_C"/>
    <property type="match status" value="1"/>
</dbReference>
<evidence type="ECO:0000256" key="6">
    <source>
        <dbReference type="ARBA" id="ARBA00047473"/>
    </source>
</evidence>
<comment type="similarity">
    <text evidence="2 7">Belongs to the UDP-glucose/GDP-mannose dehydrogenase family.</text>
</comment>
<feature type="binding site" evidence="9">
    <location>
        <begin position="282"/>
        <end position="286"/>
    </location>
    <ligand>
        <name>substrate</name>
    </ligand>
</feature>
<feature type="binding site" evidence="10">
    <location>
        <position position="296"/>
    </location>
    <ligand>
        <name>NAD(+)</name>
        <dbReference type="ChEBI" id="CHEBI:57540"/>
    </ligand>
</feature>
<sequence>MRVCVIGTGYVGLVTGACLAHIGHDVICVDNNEEKVKLMKSGQSPIFEPGLSEIMQNSINAGKIQFTTDLGGGVSHGEILFIAVGTPPLPTGESDTRYVEAVARGIGTHLNGGYKVIVNKSTVPIGSGDWVRMIVLDGIAERQKTLVPAGGVRDDEQLPEITAQFDVVSNPEFLREGSAVYDTFNPDRIVLGGNSPKAIAMMEQLYAPIVERKYAEDQSLPPVPVLVTDLSSAEMIKYAANAFLATKISFINEVANICDRVGADVTQVAKGIGLDSRIGNKFLNAGIGWGGSCFPKDVAALIHTADDYGYEAQLLKAAVSVNQRQRLIAVEKLQQALKILKGKTIGLLGLTFKPDTDDMRDAPALNLIEQLNRLGAKVKAYDPIVSQSGLRDGLTGVLVETDPQRLADGCDALVIVTEWQQFKTLDYTQMAKLMSHPVMIDGRNFLDPEMMMRAGFQYIGVGR</sequence>
<dbReference type="GO" id="GO:0006065">
    <property type="term" value="P:UDP-glucuronate biosynthetic process"/>
    <property type="evidence" value="ECO:0007669"/>
    <property type="project" value="UniProtKB-UniPathway"/>
</dbReference>
<dbReference type="SMART" id="SM00984">
    <property type="entry name" value="UDPG_MGDP_dh_C"/>
    <property type="match status" value="1"/>
</dbReference>
<comment type="pathway">
    <text evidence="1">Nucleotide-sugar biosynthesis; UDP-alpha-D-glucuronate biosynthesis; UDP-alpha-D-glucuronate from UDP-alpha-D-glucose: step 1/1.</text>
</comment>
<dbReference type="Gene3D" id="3.40.50.720">
    <property type="entry name" value="NAD(P)-binding Rossmann-like Domain"/>
    <property type="match status" value="2"/>
</dbReference>
<evidence type="ECO:0000256" key="7">
    <source>
        <dbReference type="PIRNR" id="PIRNR000124"/>
    </source>
</evidence>
<feature type="binding site" evidence="10">
    <location>
        <position position="122"/>
    </location>
    <ligand>
        <name>NAD(+)</name>
        <dbReference type="ChEBI" id="CHEBI:57540"/>
    </ligand>
</feature>
<dbReference type="EMBL" id="NRQW01000250">
    <property type="protein sequence ID" value="PLZ90001.1"/>
    <property type="molecule type" value="Genomic_DNA"/>
</dbReference>
<gene>
    <name evidence="12" type="ORF">CEN44_11855</name>
</gene>
<feature type="binding site" evidence="9">
    <location>
        <position position="290"/>
    </location>
    <ligand>
        <name>substrate</name>
    </ligand>
</feature>